<reference evidence="1 2" key="1">
    <citation type="journal article" date="2009" name="Appl. Environ. Microbiol.">
        <title>Three genomes from the phylum Acidobacteria provide insight into the lifestyles of these microorganisms in soils.</title>
        <authorList>
            <person name="Ward N.L."/>
            <person name="Challacombe J.F."/>
            <person name="Janssen P.H."/>
            <person name="Henrissat B."/>
            <person name="Coutinho P.M."/>
            <person name="Wu M."/>
            <person name="Xie G."/>
            <person name="Haft D.H."/>
            <person name="Sait M."/>
            <person name="Badger J."/>
            <person name="Barabote R.D."/>
            <person name="Bradley B."/>
            <person name="Brettin T.S."/>
            <person name="Brinkac L.M."/>
            <person name="Bruce D."/>
            <person name="Creasy T."/>
            <person name="Daugherty S.C."/>
            <person name="Davidsen T.M."/>
            <person name="DeBoy R.T."/>
            <person name="Detter J.C."/>
            <person name="Dodson R.J."/>
            <person name="Durkin A.S."/>
            <person name="Ganapathy A."/>
            <person name="Gwinn-Giglio M."/>
            <person name="Han C.S."/>
            <person name="Khouri H."/>
            <person name="Kiss H."/>
            <person name="Kothari S.P."/>
            <person name="Madupu R."/>
            <person name="Nelson K.E."/>
            <person name="Nelson W.C."/>
            <person name="Paulsen I."/>
            <person name="Penn K."/>
            <person name="Ren Q."/>
            <person name="Rosovitz M.J."/>
            <person name="Selengut J.D."/>
            <person name="Shrivastava S."/>
            <person name="Sullivan S.A."/>
            <person name="Tapia R."/>
            <person name="Thompson L.S."/>
            <person name="Watkins K.L."/>
            <person name="Yang Q."/>
            <person name="Yu C."/>
            <person name="Zafar N."/>
            <person name="Zhou L."/>
            <person name="Kuske C.R."/>
        </authorList>
    </citation>
    <scope>NUCLEOTIDE SEQUENCE [LARGE SCALE GENOMIC DNA]</scope>
    <source>
        <strain evidence="2">ATCC 51196 / DSM 11244 / BCRC 80197 / JCM 7670 / NBRC 15755 / NCIMB 13165 / 161</strain>
    </source>
</reference>
<dbReference type="KEGG" id="aca:ACP_1596"/>
<protein>
    <submittedName>
        <fullName evidence="1">Uncharacterized protein</fullName>
    </submittedName>
</protein>
<proteinExistence type="predicted"/>
<dbReference type="EMBL" id="CP001472">
    <property type="protein sequence ID" value="ACO32264.1"/>
    <property type="molecule type" value="Genomic_DNA"/>
</dbReference>
<dbReference type="STRING" id="240015.ACP_1596"/>
<dbReference type="SUPFAM" id="SSF48208">
    <property type="entry name" value="Six-hairpin glycosidases"/>
    <property type="match status" value="1"/>
</dbReference>
<dbReference type="InParanoid" id="C1F6T8"/>
<sequence>MQSDAAGGLAAVDIASLAAAFLDHGRFQMNRIALALLLLLTLPLSAQTTMQPLMPVSSAAMPSQGDPNISQQAVPGKPFSVVGPRGALLGQQNGKYEAWIFPWKIFSDMRMTVRMKNYAVPIDVNKHAAWIDVHPYATTITYSHANFTIRQTMLAPKRGPNQDGALVLYQFEAVRPMDITFSLHPVMQRMWPANSPDASSPEWVKTNGHSGFYILHLPFPQNTAALAIPDAEPGILAPYQERAKYWPLQFVLHYDPAKDRGKVYPLLITFSTSQQASSKASLYRSLASLDQRVSSLVDANRVYYAHLLETHTSIDTPDARLNQAFAWAITAMDQLRVKTTPDFNEEALTAGFVASGDAARPGFGWFFGRDALWTLFAVNSYGGFQTSRQEIDFLLHRQRANGEIMHEWSQTADLVAWKSLPYEYASADSTPLLQMAMNDYYTISGDKAFVASKWNQLQKAWQFETSHDSRDGIYNNSVGTGWVESWVPSMPHQEIYLALLDEQASAAFANLAHATHHDALAQAAAARASHIRATIEREYYMPSLKFYAFSHNEDGSVDKTATIFPAVAWWSYASALPHAAAMMSRWASSEFATDWGSRILSDKVSFYDPISYHQGSVWPLFTGWAAVAEYRSGHPLAGYAAMMQNVDLTWPQDPGDVTELLSGRFYQVLGRSTAHQLWSSSMVISPILRGMFGLEWDEPHGRLYVSPSLPANWPEASIDRLPFGKGSVDLRFKRDKGSLIVTESATGVDAPQLASRIPGAQSGGQQLHIPLPAVEAFVPRHLPNPGSETHQLKVIGELHTARSYTLTLSAPAGEQMSIPLRENIPGLDLHADGAEMSGSRLGDDVRTLTVDFPAGQGYVDKTVRISW</sequence>
<organism evidence="1 2">
    <name type="scientific">Acidobacterium capsulatum (strain ATCC 51196 / DSM 11244 / BCRC 80197 / JCM 7670 / NBRC 15755 / NCIMB 13165 / 161)</name>
    <dbReference type="NCBI Taxonomy" id="240015"/>
    <lineage>
        <taxon>Bacteria</taxon>
        <taxon>Pseudomonadati</taxon>
        <taxon>Acidobacteriota</taxon>
        <taxon>Terriglobia</taxon>
        <taxon>Terriglobales</taxon>
        <taxon>Acidobacteriaceae</taxon>
        <taxon>Acidobacterium</taxon>
    </lineage>
</organism>
<gene>
    <name evidence="1" type="ordered locus">ACP_1596</name>
</gene>
<dbReference type="InterPro" id="IPR012341">
    <property type="entry name" value="6hp_glycosidase-like_sf"/>
</dbReference>
<accession>C1F6T8</accession>
<dbReference type="Gene3D" id="1.50.10.10">
    <property type="match status" value="1"/>
</dbReference>
<evidence type="ECO:0000313" key="1">
    <source>
        <dbReference type="EMBL" id="ACO32264.1"/>
    </source>
</evidence>
<evidence type="ECO:0000313" key="2">
    <source>
        <dbReference type="Proteomes" id="UP000002207"/>
    </source>
</evidence>
<keyword evidence="2" id="KW-1185">Reference proteome</keyword>
<dbReference type="InterPro" id="IPR008928">
    <property type="entry name" value="6-hairpin_glycosidase_sf"/>
</dbReference>
<dbReference type="eggNOG" id="COG3408">
    <property type="taxonomic scope" value="Bacteria"/>
</dbReference>
<dbReference type="GO" id="GO:0005975">
    <property type="term" value="P:carbohydrate metabolic process"/>
    <property type="evidence" value="ECO:0007669"/>
    <property type="project" value="InterPro"/>
</dbReference>
<dbReference type="AlphaFoldDB" id="C1F6T8"/>
<dbReference type="Proteomes" id="UP000002207">
    <property type="component" value="Chromosome"/>
</dbReference>
<dbReference type="HOGENOM" id="CLU_330862_0_0_0"/>
<name>C1F6T8_ACIC5</name>